<dbReference type="AlphaFoldDB" id="A0A1I1UT41"/>
<gene>
    <name evidence="2" type="ORF">SAMN05216378_1215</name>
</gene>
<keyword evidence="1" id="KW-0472">Membrane</keyword>
<keyword evidence="3" id="KW-1185">Reference proteome</keyword>
<evidence type="ECO:0000256" key="1">
    <source>
        <dbReference type="SAM" id="Phobius"/>
    </source>
</evidence>
<organism evidence="2 3">
    <name type="scientific">Paenibacillus catalpae</name>
    <dbReference type="NCBI Taxonomy" id="1045775"/>
    <lineage>
        <taxon>Bacteria</taxon>
        <taxon>Bacillati</taxon>
        <taxon>Bacillota</taxon>
        <taxon>Bacilli</taxon>
        <taxon>Bacillales</taxon>
        <taxon>Paenibacillaceae</taxon>
        <taxon>Paenibacillus</taxon>
    </lineage>
</organism>
<name>A0A1I1UT41_9BACL</name>
<sequence>MQEVYPVCHKTLYPYIGRRVSAVTYDGSHFIGTIKGVKDGKLVLEDCIFDKKPVSLSSVRKGKPSTKQTRSKHKARLSSYYDGYGGGYDSYGGGYGGGYGGYGGGCGGFGGDCFFFPFAILASLFILPFFFI</sequence>
<evidence type="ECO:0000313" key="2">
    <source>
        <dbReference type="EMBL" id="SFD74002.1"/>
    </source>
</evidence>
<feature type="transmembrane region" description="Helical" evidence="1">
    <location>
        <begin position="114"/>
        <end position="131"/>
    </location>
</feature>
<dbReference type="Proteomes" id="UP000198855">
    <property type="component" value="Unassembled WGS sequence"/>
</dbReference>
<proteinExistence type="predicted"/>
<protein>
    <submittedName>
        <fullName evidence="2">Uncharacterized protein</fullName>
    </submittedName>
</protein>
<keyword evidence="1" id="KW-0812">Transmembrane</keyword>
<keyword evidence="1" id="KW-1133">Transmembrane helix</keyword>
<dbReference type="RefSeq" id="WP_091182106.1">
    <property type="nucleotide sequence ID" value="NZ_FOMT01000001.1"/>
</dbReference>
<reference evidence="3" key="1">
    <citation type="submission" date="2016-10" db="EMBL/GenBank/DDBJ databases">
        <authorList>
            <person name="Varghese N."/>
            <person name="Submissions S."/>
        </authorList>
    </citation>
    <scope>NUCLEOTIDE SEQUENCE [LARGE SCALE GENOMIC DNA]</scope>
    <source>
        <strain evidence="3">CGMCC 1.10784</strain>
    </source>
</reference>
<dbReference type="EMBL" id="FOMT01000001">
    <property type="protein sequence ID" value="SFD74002.1"/>
    <property type="molecule type" value="Genomic_DNA"/>
</dbReference>
<accession>A0A1I1UT41</accession>
<evidence type="ECO:0000313" key="3">
    <source>
        <dbReference type="Proteomes" id="UP000198855"/>
    </source>
</evidence>
<dbReference type="OrthoDB" id="2639081at2"/>